<proteinExistence type="predicted"/>
<evidence type="ECO:0000256" key="1">
    <source>
        <dbReference type="SAM" id="Phobius"/>
    </source>
</evidence>
<sequence>MVSSDSDFRIRSAKNWKERIIIPTLLAGPTLSLASSHPSLSFQFQLPCFGFLSADTSITMVIFLLQEHSVEQRDLSPRTGGLLAWLTFLQLMPQIWPLLLYAIVSLVTSLLRRFPVSATLLVPPLDVSASNVRNVWKLRAESRKKLNFWQAA</sequence>
<comment type="caution">
    <text evidence="2">The sequence shown here is derived from an EMBL/GenBank/DDBJ whole genome shotgun (WGS) entry which is preliminary data.</text>
</comment>
<keyword evidence="1" id="KW-0812">Transmembrane</keyword>
<keyword evidence="1" id="KW-1133">Transmembrane helix</keyword>
<feature type="transmembrane region" description="Helical" evidence="1">
    <location>
        <begin position="86"/>
        <end position="111"/>
    </location>
</feature>
<organism evidence="2 3">
    <name type="scientific">Platanthera guangdongensis</name>
    <dbReference type="NCBI Taxonomy" id="2320717"/>
    <lineage>
        <taxon>Eukaryota</taxon>
        <taxon>Viridiplantae</taxon>
        <taxon>Streptophyta</taxon>
        <taxon>Embryophyta</taxon>
        <taxon>Tracheophyta</taxon>
        <taxon>Spermatophyta</taxon>
        <taxon>Magnoliopsida</taxon>
        <taxon>Liliopsida</taxon>
        <taxon>Asparagales</taxon>
        <taxon>Orchidaceae</taxon>
        <taxon>Orchidoideae</taxon>
        <taxon>Orchideae</taxon>
        <taxon>Orchidinae</taxon>
        <taxon>Platanthera</taxon>
    </lineage>
</organism>
<evidence type="ECO:0000313" key="3">
    <source>
        <dbReference type="Proteomes" id="UP001412067"/>
    </source>
</evidence>
<dbReference type="Proteomes" id="UP001412067">
    <property type="component" value="Unassembled WGS sequence"/>
</dbReference>
<accession>A0ABR2MWI1</accession>
<name>A0ABR2MWI1_9ASPA</name>
<dbReference type="EMBL" id="JBBWWR010000004">
    <property type="protein sequence ID" value="KAK8967791.1"/>
    <property type="molecule type" value="Genomic_DNA"/>
</dbReference>
<keyword evidence="3" id="KW-1185">Reference proteome</keyword>
<keyword evidence="1" id="KW-0472">Membrane</keyword>
<protein>
    <submittedName>
        <fullName evidence="2">Uncharacterized protein</fullName>
    </submittedName>
</protein>
<evidence type="ECO:0000313" key="2">
    <source>
        <dbReference type="EMBL" id="KAK8967791.1"/>
    </source>
</evidence>
<gene>
    <name evidence="2" type="ORF">KSP40_PGU002574</name>
</gene>
<reference evidence="2 3" key="1">
    <citation type="journal article" date="2022" name="Nat. Plants">
        <title>Genomes of leafy and leafless Platanthera orchids illuminate the evolution of mycoheterotrophy.</title>
        <authorList>
            <person name="Li M.H."/>
            <person name="Liu K.W."/>
            <person name="Li Z."/>
            <person name="Lu H.C."/>
            <person name="Ye Q.L."/>
            <person name="Zhang D."/>
            <person name="Wang J.Y."/>
            <person name="Li Y.F."/>
            <person name="Zhong Z.M."/>
            <person name="Liu X."/>
            <person name="Yu X."/>
            <person name="Liu D.K."/>
            <person name="Tu X.D."/>
            <person name="Liu B."/>
            <person name="Hao Y."/>
            <person name="Liao X.Y."/>
            <person name="Jiang Y.T."/>
            <person name="Sun W.H."/>
            <person name="Chen J."/>
            <person name="Chen Y.Q."/>
            <person name="Ai Y."/>
            <person name="Zhai J.W."/>
            <person name="Wu S.S."/>
            <person name="Zhou Z."/>
            <person name="Hsiao Y.Y."/>
            <person name="Wu W.L."/>
            <person name="Chen Y.Y."/>
            <person name="Lin Y.F."/>
            <person name="Hsu J.L."/>
            <person name="Li C.Y."/>
            <person name="Wang Z.W."/>
            <person name="Zhao X."/>
            <person name="Zhong W.Y."/>
            <person name="Ma X.K."/>
            <person name="Ma L."/>
            <person name="Huang J."/>
            <person name="Chen G.Z."/>
            <person name="Huang M.Z."/>
            <person name="Huang L."/>
            <person name="Peng D.H."/>
            <person name="Luo Y.B."/>
            <person name="Zou S.Q."/>
            <person name="Chen S.P."/>
            <person name="Lan S."/>
            <person name="Tsai W.C."/>
            <person name="Van de Peer Y."/>
            <person name="Liu Z.J."/>
        </authorList>
    </citation>
    <scope>NUCLEOTIDE SEQUENCE [LARGE SCALE GENOMIC DNA]</scope>
    <source>
        <strain evidence="2">Lor288</strain>
    </source>
</reference>